<dbReference type="PROSITE" id="PS51634">
    <property type="entry name" value="CRC"/>
    <property type="match status" value="1"/>
</dbReference>
<dbReference type="InterPro" id="IPR005172">
    <property type="entry name" value="CRC"/>
</dbReference>
<name>Q6K7T6_ORYSJ</name>
<accession>Q6K7T6</accession>
<dbReference type="HOGENOM" id="CLU_020949_2_0_1"/>
<proteinExistence type="inferred from homology"/>
<reference evidence="7" key="1">
    <citation type="journal article" date="2005" name="Nature">
        <title>The map-based sequence of the rice genome.</title>
        <authorList>
            <consortium name="International rice genome sequencing project (IRGSP)"/>
            <person name="Matsumoto T."/>
            <person name="Wu J."/>
            <person name="Kanamori H."/>
            <person name="Katayose Y."/>
            <person name="Fujisawa M."/>
            <person name="Namiki N."/>
            <person name="Mizuno H."/>
            <person name="Yamamoto K."/>
            <person name="Antonio B.A."/>
            <person name="Baba T."/>
            <person name="Sakata K."/>
            <person name="Nagamura Y."/>
            <person name="Aoki H."/>
            <person name="Arikawa K."/>
            <person name="Arita K."/>
            <person name="Bito T."/>
            <person name="Chiden Y."/>
            <person name="Fujitsuka N."/>
            <person name="Fukunaka R."/>
            <person name="Hamada M."/>
            <person name="Harada C."/>
            <person name="Hayashi A."/>
            <person name="Hijishita S."/>
            <person name="Honda M."/>
            <person name="Hosokawa S."/>
            <person name="Ichikawa Y."/>
            <person name="Idonuma A."/>
            <person name="Iijima M."/>
            <person name="Ikeda M."/>
            <person name="Ikeno M."/>
            <person name="Ito K."/>
            <person name="Ito S."/>
            <person name="Ito T."/>
            <person name="Ito Y."/>
            <person name="Ito Y."/>
            <person name="Iwabuchi A."/>
            <person name="Kamiya K."/>
            <person name="Karasawa W."/>
            <person name="Kurita K."/>
            <person name="Katagiri S."/>
            <person name="Kikuta A."/>
            <person name="Kobayashi H."/>
            <person name="Kobayashi N."/>
            <person name="Machita K."/>
            <person name="Maehara T."/>
            <person name="Masukawa M."/>
            <person name="Mizubayashi T."/>
            <person name="Mukai Y."/>
            <person name="Nagasaki H."/>
            <person name="Nagata Y."/>
            <person name="Naito S."/>
            <person name="Nakashima M."/>
            <person name="Nakama Y."/>
            <person name="Nakamichi Y."/>
            <person name="Nakamura M."/>
            <person name="Meguro A."/>
            <person name="Negishi M."/>
            <person name="Ohta I."/>
            <person name="Ohta T."/>
            <person name="Okamoto M."/>
            <person name="Ono N."/>
            <person name="Saji S."/>
            <person name="Sakaguchi M."/>
            <person name="Sakai K."/>
            <person name="Shibata M."/>
            <person name="Shimokawa T."/>
            <person name="Song J."/>
            <person name="Takazaki Y."/>
            <person name="Terasawa K."/>
            <person name="Tsugane M."/>
            <person name="Tsuji K."/>
            <person name="Ueda S."/>
            <person name="Waki K."/>
            <person name="Yamagata H."/>
            <person name="Yamamoto M."/>
            <person name="Yamamoto S."/>
            <person name="Yamane H."/>
            <person name="Yoshiki S."/>
            <person name="Yoshihara R."/>
            <person name="Yukawa K."/>
            <person name="Zhong H."/>
            <person name="Yano M."/>
            <person name="Yuan Q."/>
            <person name="Ouyang S."/>
            <person name="Liu J."/>
            <person name="Jones K.M."/>
            <person name="Gansberger K."/>
            <person name="Moffat K."/>
            <person name="Hill J."/>
            <person name="Bera J."/>
            <person name="Fadrosh D."/>
            <person name="Jin S."/>
            <person name="Johri S."/>
            <person name="Kim M."/>
            <person name="Overton L."/>
            <person name="Reardon M."/>
            <person name="Tsitrin T."/>
            <person name="Vuong H."/>
            <person name="Weaver B."/>
            <person name="Ciecko A."/>
            <person name="Tallon L."/>
            <person name="Jackson J."/>
            <person name="Pai G."/>
            <person name="Aken S.V."/>
            <person name="Utterback T."/>
            <person name="Reidmuller S."/>
            <person name="Feldblyum T."/>
            <person name="Hsiao J."/>
            <person name="Zismann V."/>
            <person name="Iobst S."/>
            <person name="de Vazeille A.R."/>
            <person name="Buell C.R."/>
            <person name="Ying K."/>
            <person name="Li Y."/>
            <person name="Lu T."/>
            <person name="Huang Y."/>
            <person name="Zhao Q."/>
            <person name="Feng Q."/>
            <person name="Zhang L."/>
            <person name="Zhu J."/>
            <person name="Weng Q."/>
            <person name="Mu J."/>
            <person name="Lu Y."/>
            <person name="Fan D."/>
            <person name="Liu Y."/>
            <person name="Guan J."/>
            <person name="Zhang Y."/>
            <person name="Yu S."/>
            <person name="Liu X."/>
            <person name="Zhang Y."/>
            <person name="Hong G."/>
            <person name="Han B."/>
            <person name="Choisne N."/>
            <person name="Demange N."/>
            <person name="Orjeda G."/>
            <person name="Samain S."/>
            <person name="Cattolico L."/>
            <person name="Pelletier E."/>
            <person name="Couloux A."/>
            <person name="Segurens B."/>
            <person name="Wincker P."/>
            <person name="D'Hont A."/>
            <person name="Scarpelli C."/>
            <person name="Weissenbach J."/>
            <person name="Salanoubat M."/>
            <person name="Quetier F."/>
            <person name="Yu Y."/>
            <person name="Kim H.R."/>
            <person name="Rambo T."/>
            <person name="Currie J."/>
            <person name="Collura K."/>
            <person name="Luo M."/>
            <person name="Yang T."/>
            <person name="Ammiraju J.S.S."/>
            <person name="Engler F."/>
            <person name="Soderlund C."/>
            <person name="Wing R.A."/>
            <person name="Palmer L.E."/>
            <person name="de la Bastide M."/>
            <person name="Spiegel L."/>
            <person name="Nascimento L."/>
            <person name="Zutavern T."/>
            <person name="O'Shaughnessy A."/>
            <person name="Dike S."/>
            <person name="Dedhia N."/>
            <person name="Preston R."/>
            <person name="Balija V."/>
            <person name="McCombie W.R."/>
            <person name="Chow T."/>
            <person name="Chen H."/>
            <person name="Chung M."/>
            <person name="Chen C."/>
            <person name="Shaw J."/>
            <person name="Wu H."/>
            <person name="Hsiao K."/>
            <person name="Chao Y."/>
            <person name="Chu M."/>
            <person name="Cheng C."/>
            <person name="Hour A."/>
            <person name="Lee P."/>
            <person name="Lin S."/>
            <person name="Lin Y."/>
            <person name="Liou J."/>
            <person name="Liu S."/>
            <person name="Hsing Y."/>
            <person name="Raghuvanshi S."/>
            <person name="Mohanty A."/>
            <person name="Bharti A.K."/>
            <person name="Gaur A."/>
            <person name="Gupta V."/>
            <person name="Kumar D."/>
            <person name="Ravi V."/>
            <person name="Vij S."/>
            <person name="Kapur A."/>
            <person name="Khurana P."/>
            <person name="Khurana P."/>
            <person name="Khurana J.P."/>
            <person name="Tyagi A.K."/>
            <person name="Gaikwad K."/>
            <person name="Singh A."/>
            <person name="Dalal V."/>
            <person name="Srivastava S."/>
            <person name="Dixit A."/>
            <person name="Pal A.K."/>
            <person name="Ghazi I.A."/>
            <person name="Yadav M."/>
            <person name="Pandit A."/>
            <person name="Bhargava A."/>
            <person name="Sureshbabu K."/>
            <person name="Batra K."/>
            <person name="Sharma T.R."/>
            <person name="Mohapatra T."/>
            <person name="Singh N.K."/>
            <person name="Messing J."/>
            <person name="Nelson A.B."/>
            <person name="Fuks G."/>
            <person name="Kavchok S."/>
            <person name="Keizer G."/>
            <person name="Linton E."/>
            <person name="Llaca V."/>
            <person name="Song R."/>
            <person name="Tanyolac B."/>
            <person name="Young S."/>
            <person name="Ho-Il K."/>
            <person name="Hahn J.H."/>
            <person name="Sangsakoo G."/>
            <person name="Vanavichit A."/>
            <person name="de Mattos Luiz.A.T."/>
            <person name="Zimmer P.D."/>
            <person name="Malone G."/>
            <person name="Dellagostin O."/>
            <person name="de Oliveira A.C."/>
            <person name="Bevan M."/>
            <person name="Bancroft I."/>
            <person name="Minx P."/>
            <person name="Cordum H."/>
            <person name="Wilson R."/>
            <person name="Cheng Z."/>
            <person name="Jin W."/>
            <person name="Jiang J."/>
            <person name="Leong S.A."/>
            <person name="Iwama H."/>
            <person name="Gojobori T."/>
            <person name="Itoh T."/>
            <person name="Niimura Y."/>
            <person name="Fujii Y."/>
            <person name="Habara T."/>
            <person name="Sakai H."/>
            <person name="Sato Y."/>
            <person name="Wilson G."/>
            <person name="Kumar K."/>
            <person name="McCouch S."/>
            <person name="Juretic N."/>
            <person name="Hoen D."/>
            <person name="Wright S."/>
            <person name="Bruskiewich R."/>
            <person name="Bureau T."/>
            <person name="Miyao A."/>
            <person name="Hirochika H."/>
            <person name="Nishikawa T."/>
            <person name="Kadowaki K."/>
            <person name="Sugiura M."/>
            <person name="Burr B."/>
            <person name="Sasaki T."/>
        </authorList>
    </citation>
    <scope>NUCLEOTIDE SEQUENCE [LARGE SCALE GENOMIC DNA]</scope>
    <source>
        <strain evidence="7">cv. Nipponbare</strain>
    </source>
</reference>
<evidence type="ECO:0000256" key="3">
    <source>
        <dbReference type="ARBA" id="ARBA00023242"/>
    </source>
</evidence>
<feature type="domain" description="CRC" evidence="5">
    <location>
        <begin position="121"/>
        <end position="240"/>
    </location>
</feature>
<comment type="similarity">
    <text evidence="2">Belongs to the lin-54 family.</text>
</comment>
<dbReference type="PANTHER" id="PTHR12446">
    <property type="entry name" value="TESMIN/TSO1-RELATED"/>
    <property type="match status" value="1"/>
</dbReference>
<sequence>MENKWGSEGERRKKEMPLTCLHLPLPRDARATGAAVLARRILAGERAHAHPPPHHSFPLPASNSASPVRTSGSSSASAAAAAEEAGGPGVEAVADVLHTAPTTTTATAKPAVEVKNASPKKRKHCNCKNSYCECFAARVYCDGCHCSPCGNKIENENIRKEAIETILLRNPLAFQPKIENSPNTVTVRKDNSEAIPPIPKHNKGCHCRKSECLKKYCECFQANILCSKNCRCQDCKNFEGSEERKALVQMKNASDRNHIQEAANFALNGATGSLGYKNSPVRRKKYQENSLGEQILSEAQFQPTDHADVSQLASSCTGFGGDIAINYQSKSSEMIYRSPLANTIPLIEVNDLVKNALVACRKAPEAFLTKAGNKVEMQAEKQYQTNDEINNDKTKEQNLKEASLKDIQNKACIDRQNINGTEPHLANSFKDSRPASPGTQALMCDEMDTTFGNEDYRSPFVVPSRDQDISELNADQERIVLTGLRDYLRVLITRGNINGECNLLTLLL</sequence>
<evidence type="ECO:0000256" key="4">
    <source>
        <dbReference type="SAM" id="MobiDB-lite"/>
    </source>
</evidence>
<dbReference type="AlphaFoldDB" id="Q6K7T6"/>
<reference evidence="7" key="2">
    <citation type="journal article" date="2008" name="Nucleic Acids Res.">
        <title>The rice annotation project database (RAP-DB): 2008 update.</title>
        <authorList>
            <consortium name="The rice annotation project (RAP)"/>
        </authorList>
    </citation>
    <scope>GENOME REANNOTATION</scope>
    <source>
        <strain evidence="7">cv. Nipponbare</strain>
    </source>
</reference>
<evidence type="ECO:0000259" key="5">
    <source>
        <dbReference type="PROSITE" id="PS51634"/>
    </source>
</evidence>
<dbReference type="EMBL" id="AP004771">
    <property type="protein sequence ID" value="BAD21836.1"/>
    <property type="molecule type" value="Genomic_DNA"/>
</dbReference>
<evidence type="ECO:0000313" key="6">
    <source>
        <dbReference type="EMBL" id="BAD21836.1"/>
    </source>
</evidence>
<protein>
    <submittedName>
        <fullName evidence="6">Tesmin/TSO1-like CXC domain-containing protein</fullName>
    </submittedName>
</protein>
<dbReference type="Pfam" id="PF03638">
    <property type="entry name" value="TCR"/>
    <property type="match status" value="1"/>
</dbReference>
<dbReference type="GO" id="GO:0005634">
    <property type="term" value="C:nucleus"/>
    <property type="evidence" value="ECO:0007669"/>
    <property type="project" value="UniProtKB-SubCell"/>
</dbReference>
<feature type="region of interest" description="Disordered" evidence="4">
    <location>
        <begin position="47"/>
        <end position="84"/>
    </location>
</feature>
<keyword evidence="3" id="KW-0539">Nucleus</keyword>
<dbReference type="Proteomes" id="UP000000763">
    <property type="component" value="Chromosome 2"/>
</dbReference>
<evidence type="ECO:0000256" key="1">
    <source>
        <dbReference type="ARBA" id="ARBA00004123"/>
    </source>
</evidence>
<organism evidence="6 7">
    <name type="scientific">Oryza sativa subsp. japonica</name>
    <name type="common">Rice</name>
    <dbReference type="NCBI Taxonomy" id="39947"/>
    <lineage>
        <taxon>Eukaryota</taxon>
        <taxon>Viridiplantae</taxon>
        <taxon>Streptophyta</taxon>
        <taxon>Embryophyta</taxon>
        <taxon>Tracheophyta</taxon>
        <taxon>Spermatophyta</taxon>
        <taxon>Magnoliopsida</taxon>
        <taxon>Liliopsida</taxon>
        <taxon>Poales</taxon>
        <taxon>Poaceae</taxon>
        <taxon>BOP clade</taxon>
        <taxon>Oryzoideae</taxon>
        <taxon>Oryzeae</taxon>
        <taxon>Oryzinae</taxon>
        <taxon>Oryza</taxon>
        <taxon>Oryza sativa</taxon>
    </lineage>
</organism>
<dbReference type="InterPro" id="IPR028307">
    <property type="entry name" value="Lin-54_fam"/>
</dbReference>
<dbReference type="PANTHER" id="PTHR12446:SF35">
    <property type="entry name" value="OS02G0274600 PROTEIN"/>
    <property type="match status" value="1"/>
</dbReference>
<dbReference type="SMART" id="SM01114">
    <property type="entry name" value="CXC"/>
    <property type="match status" value="2"/>
</dbReference>
<dbReference type="InterPro" id="IPR033467">
    <property type="entry name" value="Tesmin/TSO1-like_CXC"/>
</dbReference>
<feature type="compositionally biased region" description="Low complexity" evidence="4">
    <location>
        <begin position="56"/>
        <end position="84"/>
    </location>
</feature>
<evidence type="ECO:0000313" key="7">
    <source>
        <dbReference type="Proteomes" id="UP000000763"/>
    </source>
</evidence>
<evidence type="ECO:0000256" key="2">
    <source>
        <dbReference type="ARBA" id="ARBA00007267"/>
    </source>
</evidence>
<gene>
    <name evidence="6" type="primary">P0413A11.27</name>
</gene>
<comment type="subcellular location">
    <subcellularLocation>
        <location evidence="1">Nucleus</location>
    </subcellularLocation>
</comment>